<organism evidence="3 4">
    <name type="scientific">Babesia duncani</name>
    <dbReference type="NCBI Taxonomy" id="323732"/>
    <lineage>
        <taxon>Eukaryota</taxon>
        <taxon>Sar</taxon>
        <taxon>Alveolata</taxon>
        <taxon>Apicomplexa</taxon>
        <taxon>Aconoidasida</taxon>
        <taxon>Piroplasmida</taxon>
        <taxon>Babesiidae</taxon>
        <taxon>Babesia</taxon>
    </lineage>
</organism>
<feature type="transmembrane region" description="Helical" evidence="2">
    <location>
        <begin position="194"/>
        <end position="215"/>
    </location>
</feature>
<evidence type="ECO:0000313" key="4">
    <source>
        <dbReference type="Proteomes" id="UP001214638"/>
    </source>
</evidence>
<evidence type="ECO:0000256" key="2">
    <source>
        <dbReference type="SAM" id="Phobius"/>
    </source>
</evidence>
<keyword evidence="4" id="KW-1185">Reference proteome</keyword>
<gene>
    <name evidence="3" type="ORF">BdWA1_003490</name>
</gene>
<evidence type="ECO:0000313" key="3">
    <source>
        <dbReference type="EMBL" id="KAK2195042.1"/>
    </source>
</evidence>
<feature type="region of interest" description="Disordered" evidence="1">
    <location>
        <begin position="100"/>
        <end position="121"/>
    </location>
</feature>
<accession>A0AAD9UMT2</accession>
<protein>
    <submittedName>
        <fullName evidence="3">Uncharacterized protein</fullName>
    </submittedName>
</protein>
<dbReference type="AlphaFoldDB" id="A0AAD9UMT2"/>
<sequence>MLSVENGAFSESNNSVTLDTGKLNIVFGDLSTSDQSKYKSEFKDVFDKLKEINVDTNGQISSTDITQIKSAISSSVPDPDIQTACANAFKKTYERAFKYEPKQEHKDSNNNNKLKTGQSDKPKIIEALKSHGLSDAEAEAYFQGYNAKASSTDRKKSGSQTAASVSAAKVAAAEKGAKGAPGDIPVSPSANKNAGYAMTFGIFWNNLFSVYFLYLMDAHLSNFFMYTGLDVYPSYR</sequence>
<keyword evidence="2" id="KW-0812">Transmembrane</keyword>
<dbReference type="GeneID" id="94337787"/>
<dbReference type="Proteomes" id="UP001214638">
    <property type="component" value="Unassembled WGS sequence"/>
</dbReference>
<proteinExistence type="predicted"/>
<dbReference type="EMBL" id="JALLKP010000006">
    <property type="protein sequence ID" value="KAK2195042.1"/>
    <property type="molecule type" value="Genomic_DNA"/>
</dbReference>
<keyword evidence="2" id="KW-0472">Membrane</keyword>
<evidence type="ECO:0000256" key="1">
    <source>
        <dbReference type="SAM" id="MobiDB-lite"/>
    </source>
</evidence>
<dbReference type="RefSeq" id="XP_067801885.1">
    <property type="nucleotide sequence ID" value="XM_067948500.1"/>
</dbReference>
<keyword evidence="2" id="KW-1133">Transmembrane helix</keyword>
<reference evidence="3" key="1">
    <citation type="journal article" date="2023" name="Nat. Microbiol.">
        <title>Babesia duncani multi-omics identifies virulence factors and drug targets.</title>
        <authorList>
            <person name="Singh P."/>
            <person name="Lonardi S."/>
            <person name="Liang Q."/>
            <person name="Vydyam P."/>
            <person name="Khabirova E."/>
            <person name="Fang T."/>
            <person name="Gihaz S."/>
            <person name="Thekkiniath J."/>
            <person name="Munshi M."/>
            <person name="Abel S."/>
            <person name="Ciampossin L."/>
            <person name="Batugedara G."/>
            <person name="Gupta M."/>
            <person name="Lu X.M."/>
            <person name="Lenz T."/>
            <person name="Chakravarty S."/>
            <person name="Cornillot E."/>
            <person name="Hu Y."/>
            <person name="Ma W."/>
            <person name="Gonzalez L.M."/>
            <person name="Sanchez S."/>
            <person name="Estrada K."/>
            <person name="Sanchez-Flores A."/>
            <person name="Montero E."/>
            <person name="Harb O.S."/>
            <person name="Le Roch K.G."/>
            <person name="Mamoun C.B."/>
        </authorList>
    </citation>
    <scope>NUCLEOTIDE SEQUENCE</scope>
    <source>
        <strain evidence="3">WA1</strain>
    </source>
</reference>
<dbReference type="KEGG" id="bdw:94337787"/>
<comment type="caution">
    <text evidence="3">The sequence shown here is derived from an EMBL/GenBank/DDBJ whole genome shotgun (WGS) entry which is preliminary data.</text>
</comment>
<name>A0AAD9UMT2_9APIC</name>